<feature type="chain" id="PRO_5026714164" evidence="1">
    <location>
        <begin position="23"/>
        <end position="343"/>
    </location>
</feature>
<dbReference type="Proteomes" id="UP000468531">
    <property type="component" value="Unassembled WGS sequence"/>
</dbReference>
<dbReference type="InterPro" id="IPR010621">
    <property type="entry name" value="DUF1214"/>
</dbReference>
<dbReference type="Pfam" id="PF06863">
    <property type="entry name" value="DUF1254"/>
    <property type="match status" value="1"/>
</dbReference>
<reference evidence="4 5" key="1">
    <citation type="journal article" date="2020" name="Arch. Microbiol.">
        <title>Bradyrhizobium uaiense sp. nov., a new highly efficient cowpea symbiont.</title>
        <authorList>
            <person name="Cabral Michel D."/>
            <person name="Azarias Guimaraes A."/>
            <person name="Martins da Costa E."/>
            <person name="Soares de Carvalho T."/>
            <person name="Balsanelli E."/>
            <person name="Willems A."/>
            <person name="Maltempi de Souza E."/>
            <person name="de Souza Moreira F.M."/>
        </authorList>
    </citation>
    <scope>NUCLEOTIDE SEQUENCE [LARGE SCALE GENOMIC DNA]</scope>
    <source>
        <strain evidence="4 5">UFLA 03-164</strain>
    </source>
</reference>
<dbReference type="PANTHER" id="PTHR36509:SF2">
    <property type="entry name" value="BLL3101 PROTEIN"/>
    <property type="match status" value="1"/>
</dbReference>
<gene>
    <name evidence="4" type="ORF">FNJ47_20310</name>
</gene>
<dbReference type="Gene3D" id="2.60.40.1610">
    <property type="entry name" value="Domain of unknown function DUF1254"/>
    <property type="match status" value="1"/>
</dbReference>
<dbReference type="InterPro" id="IPR037049">
    <property type="entry name" value="DUF1214_C_sf"/>
</dbReference>
<protein>
    <submittedName>
        <fullName evidence="4">DUF1254 domain-containing protein</fullName>
    </submittedName>
</protein>
<accession>A0A6P1BKG1</accession>
<dbReference type="AlphaFoldDB" id="A0A6P1BKG1"/>
<dbReference type="InterPro" id="IPR037050">
    <property type="entry name" value="DUF1254_sf"/>
</dbReference>
<dbReference type="Gene3D" id="2.60.120.600">
    <property type="entry name" value="Domain of unknown function DUF1214, C-terminal domain"/>
    <property type="match status" value="1"/>
</dbReference>
<keyword evidence="1" id="KW-0732">Signal</keyword>
<evidence type="ECO:0000256" key="1">
    <source>
        <dbReference type="SAM" id="SignalP"/>
    </source>
</evidence>
<dbReference type="SUPFAM" id="SSF160935">
    <property type="entry name" value="VPA0735-like"/>
    <property type="match status" value="1"/>
</dbReference>
<proteinExistence type="predicted"/>
<dbReference type="PANTHER" id="PTHR36509">
    <property type="entry name" value="BLL3101 PROTEIN"/>
    <property type="match status" value="1"/>
</dbReference>
<evidence type="ECO:0000313" key="5">
    <source>
        <dbReference type="Proteomes" id="UP000468531"/>
    </source>
</evidence>
<evidence type="ECO:0000259" key="3">
    <source>
        <dbReference type="Pfam" id="PF06863"/>
    </source>
</evidence>
<evidence type="ECO:0000313" key="4">
    <source>
        <dbReference type="EMBL" id="NEU98110.1"/>
    </source>
</evidence>
<feature type="signal peptide" evidence="1">
    <location>
        <begin position="1"/>
        <end position="22"/>
    </location>
</feature>
<feature type="domain" description="DUF1214" evidence="2">
    <location>
        <begin position="242"/>
        <end position="326"/>
    </location>
</feature>
<feature type="domain" description="DUF1254" evidence="3">
    <location>
        <begin position="57"/>
        <end position="117"/>
    </location>
</feature>
<name>A0A6P1BKG1_9BRAD</name>
<dbReference type="Pfam" id="PF06742">
    <property type="entry name" value="DUF1214"/>
    <property type="match status" value="1"/>
</dbReference>
<dbReference type="EMBL" id="VKHP01000080">
    <property type="protein sequence ID" value="NEU98110.1"/>
    <property type="molecule type" value="Genomic_DNA"/>
</dbReference>
<dbReference type="InterPro" id="IPR010679">
    <property type="entry name" value="DUF1254"/>
</dbReference>
<organism evidence="4 5">
    <name type="scientific">Bradyrhizobium uaiense</name>
    <dbReference type="NCBI Taxonomy" id="2594946"/>
    <lineage>
        <taxon>Bacteria</taxon>
        <taxon>Pseudomonadati</taxon>
        <taxon>Pseudomonadota</taxon>
        <taxon>Alphaproteobacteria</taxon>
        <taxon>Hyphomicrobiales</taxon>
        <taxon>Nitrobacteraceae</taxon>
        <taxon>Bradyrhizobium</taxon>
    </lineage>
</organism>
<dbReference type="RefSeq" id="WP_163156120.1">
    <property type="nucleotide sequence ID" value="NZ_VKHP01000080.1"/>
</dbReference>
<evidence type="ECO:0000259" key="2">
    <source>
        <dbReference type="Pfam" id="PF06742"/>
    </source>
</evidence>
<comment type="caution">
    <text evidence="4">The sequence shown here is derived from an EMBL/GenBank/DDBJ whole genome shotgun (WGS) entry which is preliminary data.</text>
</comment>
<keyword evidence="5" id="KW-1185">Reference proteome</keyword>
<sequence>MTIRRIGLALVMTAAAVSAVQAQSPASNTVPVTVGNFIRAESDLYLGNIAKGKGFAEFNHRREPAPLDDQSVIRLNRDTLYSGAVFDLDAGPVTITMPDAGKRFMSMQVINQDHYVVEVDYGAGARTVTRAKAGTRYVVVAIRTLVDPANASDVEQVHKLQDAIKVSQKSAGKLELPNWDQASQKKVRDALLVLATTIPDFKRAFGTKEQVDPVRHLIGTAAAWGGNPDKDAIYLNITPAKNDGTTVYKLNVKDVPVNGFWSVSVYDEKGYFQKNQYNAYTLNNLTAKRSDDGAIAIQFGGCDGKISNCLPTTNGWNYTVRLYRPRAEILNGKWKFPEAQAVN</sequence>